<dbReference type="PANTHER" id="PTHR10151">
    <property type="entry name" value="ECTONUCLEOTIDE PYROPHOSPHATASE/PHOSPHODIESTERASE"/>
    <property type="match status" value="1"/>
</dbReference>
<dbReference type="Proteomes" id="UP001285636">
    <property type="component" value="Unassembled WGS sequence"/>
</dbReference>
<evidence type="ECO:0000313" key="2">
    <source>
        <dbReference type="Proteomes" id="UP001285636"/>
    </source>
</evidence>
<evidence type="ECO:0000313" key="1">
    <source>
        <dbReference type="EMBL" id="MDV2884237.1"/>
    </source>
</evidence>
<dbReference type="InterPro" id="IPR017850">
    <property type="entry name" value="Alkaline_phosphatase_core_sf"/>
</dbReference>
<accession>A0AAJ2KTH4</accession>
<dbReference type="Gene3D" id="3.40.720.10">
    <property type="entry name" value="Alkaline Phosphatase, subunit A"/>
    <property type="match status" value="1"/>
</dbReference>
<dbReference type="PANTHER" id="PTHR10151:SF120">
    <property type="entry name" value="BIS(5'-ADENOSYL)-TRIPHOSPHATASE"/>
    <property type="match status" value="1"/>
</dbReference>
<proteinExistence type="predicted"/>
<reference evidence="1" key="1">
    <citation type="submission" date="2023-10" db="EMBL/GenBank/DDBJ databases">
        <title>Screening of Alkalihalophilus pseudofirmusBZ-TG-HK211 and Its Alleviation of Salt Stress on Rapeseed Growth.</title>
        <authorList>
            <person name="Zhao B."/>
            <person name="Guo T."/>
        </authorList>
    </citation>
    <scope>NUCLEOTIDE SEQUENCE</scope>
    <source>
        <strain evidence="1">BZ-TG-HK211</strain>
    </source>
</reference>
<dbReference type="SUPFAM" id="SSF53649">
    <property type="entry name" value="Alkaline phosphatase-like"/>
    <property type="match status" value="1"/>
</dbReference>
<comment type="caution">
    <text evidence="1">The sequence shown here is derived from an EMBL/GenBank/DDBJ whole genome shotgun (WGS) entry which is preliminary data.</text>
</comment>
<gene>
    <name evidence="1" type="ORF">RYX45_03540</name>
</gene>
<dbReference type="GO" id="GO:0016787">
    <property type="term" value="F:hydrolase activity"/>
    <property type="evidence" value="ECO:0007669"/>
    <property type="project" value="UniProtKB-ARBA"/>
</dbReference>
<protein>
    <submittedName>
        <fullName evidence="1">Alkaline phosphatase family protein</fullName>
    </submittedName>
</protein>
<dbReference type="AlphaFoldDB" id="A0AAJ2KTH4"/>
<dbReference type="RefSeq" id="WP_323465875.1">
    <property type="nucleotide sequence ID" value="NZ_CP144224.1"/>
</dbReference>
<name>A0AAJ2KTH4_ALKPS</name>
<dbReference type="EMBL" id="JAWJAY010000001">
    <property type="protein sequence ID" value="MDV2884237.1"/>
    <property type="molecule type" value="Genomic_DNA"/>
</dbReference>
<dbReference type="Pfam" id="PF01663">
    <property type="entry name" value="Phosphodiest"/>
    <property type="match status" value="1"/>
</dbReference>
<dbReference type="InterPro" id="IPR002591">
    <property type="entry name" value="Phosphodiest/P_Trfase"/>
</dbReference>
<organism evidence="1 2">
    <name type="scientific">Alkalihalophilus pseudofirmus</name>
    <name type="common">Bacillus pseudofirmus</name>
    <dbReference type="NCBI Taxonomy" id="79885"/>
    <lineage>
        <taxon>Bacteria</taxon>
        <taxon>Bacillati</taxon>
        <taxon>Bacillota</taxon>
        <taxon>Bacilli</taxon>
        <taxon>Bacillales</taxon>
        <taxon>Bacillaceae</taxon>
        <taxon>Alkalihalophilus</taxon>
    </lineage>
</organism>
<sequence>MRAWIIFILIISLVCSGCTSKEEEKSGASIQSSDHPSKKIMVIMVDSMTAELINLGIQEGRTPAIAFLTEHGKVFDDLISPFPSMSVVIESSLITGVGPEEHHVPGLIWYNKDENRLVDYGATIPRTFKLGTKKILEDGLKNLNNTHLNQELPTIYDEAKNKGLTTGSVNMLLYKGPIQHTLTIPPLVKHATHTPSSIKTKGSDLLAFGQLAKPDVIKDKNLPDHVYEQYGLNDQYSTEVIQTLIKSGQQPDFLMTFLPDFDKEAHKHGPLDLEGFAKADYHLQTILNSYPSWEEAIDDTIFILLGDHSQVALKEKGEHTAIELEALLEPYSIANLLDGPTDGDLIIANNHRMAYVHFANKNLNIQDIIDLLYDERIDQLAWADEEKIMVKKAESDALLSYKKNGDLHDRYNQTWDITGDLSVLDLSIDKRSNTLVYGQYPDALEQLYSALKSQEGSLIITAKPGYTLKTESAPVHYDGGEHGGFHEDDTKAALIITGTDIYPDKLRIRDLKPYFLQLLNQKESMVE</sequence>